<evidence type="ECO:0000313" key="2">
    <source>
        <dbReference type="Proteomes" id="UP000789702"/>
    </source>
</evidence>
<gene>
    <name evidence="1" type="ORF">DHETER_LOCUS3011</name>
</gene>
<evidence type="ECO:0000313" key="1">
    <source>
        <dbReference type="EMBL" id="CAG8501096.1"/>
    </source>
</evidence>
<keyword evidence="2" id="KW-1185">Reference proteome</keyword>
<proteinExistence type="predicted"/>
<accession>A0ACA9KYW8</accession>
<organism evidence="1 2">
    <name type="scientific">Dentiscutata heterogama</name>
    <dbReference type="NCBI Taxonomy" id="1316150"/>
    <lineage>
        <taxon>Eukaryota</taxon>
        <taxon>Fungi</taxon>
        <taxon>Fungi incertae sedis</taxon>
        <taxon>Mucoromycota</taxon>
        <taxon>Glomeromycotina</taxon>
        <taxon>Glomeromycetes</taxon>
        <taxon>Diversisporales</taxon>
        <taxon>Gigasporaceae</taxon>
        <taxon>Dentiscutata</taxon>
    </lineage>
</organism>
<protein>
    <submittedName>
        <fullName evidence="1">6402_t:CDS:1</fullName>
    </submittedName>
</protein>
<feature type="non-terminal residue" evidence="1">
    <location>
        <position position="1"/>
    </location>
</feature>
<comment type="caution">
    <text evidence="1">The sequence shown here is derived from an EMBL/GenBank/DDBJ whole genome shotgun (WGS) entry which is preliminary data.</text>
</comment>
<dbReference type="Proteomes" id="UP000789702">
    <property type="component" value="Unassembled WGS sequence"/>
</dbReference>
<name>A0ACA9KYW8_9GLOM</name>
<sequence length="78" mass="8658">EYYNKKVPECLEDNRQKGVDIDACSISVKLRVGPGKGYPELVATRVGGAEYLATPMAHQIGYQLARQHRYGAEITFEG</sequence>
<reference evidence="1" key="1">
    <citation type="submission" date="2021-06" db="EMBL/GenBank/DDBJ databases">
        <authorList>
            <person name="Kallberg Y."/>
            <person name="Tangrot J."/>
            <person name="Rosling A."/>
        </authorList>
    </citation>
    <scope>NUCLEOTIDE SEQUENCE</scope>
    <source>
        <strain evidence="1">IL203A</strain>
    </source>
</reference>
<dbReference type="EMBL" id="CAJVPU010002436">
    <property type="protein sequence ID" value="CAG8501096.1"/>
    <property type="molecule type" value="Genomic_DNA"/>
</dbReference>